<name>A0ABV9HZZ1_9FLAO</name>
<dbReference type="Proteomes" id="UP001596043">
    <property type="component" value="Unassembled WGS sequence"/>
</dbReference>
<dbReference type="RefSeq" id="WP_379981061.1">
    <property type="nucleotide sequence ID" value="NZ_JBHSFV010000011.1"/>
</dbReference>
<evidence type="ECO:0000313" key="2">
    <source>
        <dbReference type="Proteomes" id="UP001596043"/>
    </source>
</evidence>
<dbReference type="EMBL" id="JBHSFV010000011">
    <property type="protein sequence ID" value="MFC4635639.1"/>
    <property type="molecule type" value="Genomic_DNA"/>
</dbReference>
<gene>
    <name evidence="1" type="ORF">ACFO3O_17135</name>
</gene>
<proteinExistence type="predicted"/>
<sequence>MGRASNSERLNAKRPNIMHSTITFCKLTIRKLYTKGRRLGIPEWNNESDYADYIHNLWDTISSHKELKDEAKRTEDILGKGDVIQLLSDTVTEQHGILINK</sequence>
<keyword evidence="2" id="KW-1185">Reference proteome</keyword>
<evidence type="ECO:0000313" key="1">
    <source>
        <dbReference type="EMBL" id="MFC4635639.1"/>
    </source>
</evidence>
<reference evidence="2" key="1">
    <citation type="journal article" date="2019" name="Int. J. Syst. Evol. Microbiol.">
        <title>The Global Catalogue of Microorganisms (GCM) 10K type strain sequencing project: providing services to taxonomists for standard genome sequencing and annotation.</title>
        <authorList>
            <consortium name="The Broad Institute Genomics Platform"/>
            <consortium name="The Broad Institute Genome Sequencing Center for Infectious Disease"/>
            <person name="Wu L."/>
            <person name="Ma J."/>
        </authorList>
    </citation>
    <scope>NUCLEOTIDE SEQUENCE [LARGE SCALE GENOMIC DNA]</scope>
    <source>
        <strain evidence="2">YJ-61-S</strain>
    </source>
</reference>
<protein>
    <submittedName>
        <fullName evidence="1">Uncharacterized protein</fullName>
    </submittedName>
</protein>
<comment type="caution">
    <text evidence="1">The sequence shown here is derived from an EMBL/GenBank/DDBJ whole genome shotgun (WGS) entry which is preliminary data.</text>
</comment>
<organism evidence="1 2">
    <name type="scientific">Dokdonia ponticola</name>
    <dbReference type="NCBI Taxonomy" id="2041041"/>
    <lineage>
        <taxon>Bacteria</taxon>
        <taxon>Pseudomonadati</taxon>
        <taxon>Bacteroidota</taxon>
        <taxon>Flavobacteriia</taxon>
        <taxon>Flavobacteriales</taxon>
        <taxon>Flavobacteriaceae</taxon>
        <taxon>Dokdonia</taxon>
    </lineage>
</organism>
<accession>A0ABV9HZZ1</accession>